<evidence type="ECO:0000313" key="2">
    <source>
        <dbReference type="Proteomes" id="UP000016183"/>
    </source>
</evidence>
<dbReference type="PATRIC" id="fig|999437.3.peg.2222"/>
<dbReference type="RefSeq" id="WP_010697197.1">
    <property type="nucleotide sequence ID" value="NZ_KB442454.1"/>
</dbReference>
<comment type="caution">
    <text evidence="1">The sequence shown here is derived from an EMBL/GenBank/DDBJ whole genome shotgun (WGS) entry which is preliminary data.</text>
</comment>
<proteinExistence type="predicted"/>
<keyword evidence="1" id="KW-0808">Transferase</keyword>
<dbReference type="Proteomes" id="UP000016183">
    <property type="component" value="Unassembled WGS sequence"/>
</dbReference>
<gene>
    <name evidence="1" type="ORF">HMPREF9733_02154</name>
</gene>
<evidence type="ECO:0000313" key="1">
    <source>
        <dbReference type="EMBL" id="EMB21817.1"/>
    </source>
</evidence>
<dbReference type="Pfam" id="PF08780">
    <property type="entry name" value="NTase_sub_bind"/>
    <property type="match status" value="1"/>
</dbReference>
<dbReference type="NCBIfam" id="TIGR01987">
    <property type="entry name" value="HI0074"/>
    <property type="match status" value="1"/>
</dbReference>
<dbReference type="Gene3D" id="1.20.120.330">
    <property type="entry name" value="Nucleotidyltransferases domain 2"/>
    <property type="match status" value="1"/>
</dbReference>
<dbReference type="HOGENOM" id="CLU_118479_1_0_12"/>
<accession>M2B9W7</accession>
<reference evidence="1 2" key="1">
    <citation type="submission" date="2012-01" db="EMBL/GenBank/DDBJ databases">
        <title>The Genome Sequence of Treponema denticola SP33.</title>
        <authorList>
            <consortium name="The Broad Institute Genome Sequencing Platform"/>
            <person name="Earl A."/>
            <person name="Ward D."/>
            <person name="Feldgarden M."/>
            <person name="Gevers D."/>
            <person name="Blanton J.M."/>
            <person name="Fenno C.J."/>
            <person name="Baranova O.V."/>
            <person name="Mathney J."/>
            <person name="Dewhirst F.E."/>
            <person name="Izard J."/>
            <person name="Young S.K."/>
            <person name="Zeng Q."/>
            <person name="Gargeya S."/>
            <person name="Fitzgerald M."/>
            <person name="Haas B."/>
            <person name="Abouelleil A."/>
            <person name="Alvarado L."/>
            <person name="Arachchi H.M."/>
            <person name="Berlin A."/>
            <person name="Chapman S.B."/>
            <person name="Gearin G."/>
            <person name="Goldberg J."/>
            <person name="Griggs A."/>
            <person name="Gujja S."/>
            <person name="Hansen M."/>
            <person name="Heiman D."/>
            <person name="Howarth C."/>
            <person name="Larimer J."/>
            <person name="Lui A."/>
            <person name="MacDonald P.J.P."/>
            <person name="McCowen C."/>
            <person name="Montmayeur A."/>
            <person name="Murphy C."/>
            <person name="Neiman D."/>
            <person name="Pearson M."/>
            <person name="Priest M."/>
            <person name="Roberts A."/>
            <person name="Saif S."/>
            <person name="Shea T."/>
            <person name="Sisk P."/>
            <person name="Stolte C."/>
            <person name="Sykes S."/>
            <person name="Wortman J."/>
            <person name="Nusbaum C."/>
            <person name="Birren B."/>
        </authorList>
    </citation>
    <scope>NUCLEOTIDE SEQUENCE [LARGE SCALE GENOMIC DNA]</scope>
    <source>
        <strain evidence="1 2">SP33</strain>
    </source>
</reference>
<name>M2B9W7_TREDN</name>
<dbReference type="GO" id="GO:0016740">
    <property type="term" value="F:transferase activity"/>
    <property type="evidence" value="ECO:0007669"/>
    <property type="project" value="UniProtKB-KW"/>
</dbReference>
<dbReference type="EMBL" id="AGDZ01000028">
    <property type="protein sequence ID" value="EMB21817.1"/>
    <property type="molecule type" value="Genomic_DNA"/>
</dbReference>
<dbReference type="OrthoDB" id="9810452at2"/>
<protein>
    <submittedName>
        <fullName evidence="1">HI0074 family nucleotidyltransferase substrate binding protein</fullName>
    </submittedName>
</protein>
<dbReference type="InterPro" id="IPR010235">
    <property type="entry name" value="HepT"/>
</dbReference>
<dbReference type="AlphaFoldDB" id="M2B9W7"/>
<dbReference type="SUPFAM" id="SSF81593">
    <property type="entry name" value="Nucleotidyltransferase substrate binding subunit/domain"/>
    <property type="match status" value="1"/>
</dbReference>
<organism evidence="1 2">
    <name type="scientific">Treponema denticola SP33</name>
    <dbReference type="NCBI Taxonomy" id="999437"/>
    <lineage>
        <taxon>Bacteria</taxon>
        <taxon>Pseudomonadati</taxon>
        <taxon>Spirochaetota</taxon>
        <taxon>Spirochaetia</taxon>
        <taxon>Spirochaetales</taxon>
        <taxon>Treponemataceae</taxon>
        <taxon>Treponema</taxon>
    </lineage>
</organism>
<sequence length="141" mass="16647">MTNTENIRWKQRFQNFEKALTVFKDRCSDVKVHPKGSKYYDAFQMALVQAFEILIELSWKVLKDYLENEGYTEVQTGKRAFRQAFQDGMIENGEVWLKALEIRNHTSHIYDVSILEDLNVFVIESFLPEVKKLHNTLQAEL</sequence>